<evidence type="ECO:0000313" key="10">
    <source>
        <dbReference type="Proteomes" id="UP001589748"/>
    </source>
</evidence>
<keyword evidence="7" id="KW-0472">Membrane</keyword>
<dbReference type="EMBL" id="JBHMDM010000005">
    <property type="protein sequence ID" value="MFB9377623.1"/>
    <property type="molecule type" value="Genomic_DNA"/>
</dbReference>
<comment type="similarity">
    <text evidence="6">Belongs to the peptidase M48 family.</text>
</comment>
<evidence type="ECO:0000256" key="1">
    <source>
        <dbReference type="ARBA" id="ARBA00022670"/>
    </source>
</evidence>
<feature type="transmembrane region" description="Helical" evidence="7">
    <location>
        <begin position="290"/>
        <end position="311"/>
    </location>
</feature>
<name>A0ABV5LU74_9ACTN</name>
<dbReference type="Proteomes" id="UP001589748">
    <property type="component" value="Unassembled WGS sequence"/>
</dbReference>
<keyword evidence="4 6" id="KW-0862">Zinc</keyword>
<gene>
    <name evidence="9" type="ORF">ACFFVI_11655</name>
</gene>
<dbReference type="InterPro" id="IPR052173">
    <property type="entry name" value="Beta-lactam_resp_regulator"/>
</dbReference>
<organism evidence="9 10">
    <name type="scientific">Kineococcus gynurae</name>
    <dbReference type="NCBI Taxonomy" id="452979"/>
    <lineage>
        <taxon>Bacteria</taxon>
        <taxon>Bacillati</taxon>
        <taxon>Actinomycetota</taxon>
        <taxon>Actinomycetes</taxon>
        <taxon>Kineosporiales</taxon>
        <taxon>Kineosporiaceae</taxon>
        <taxon>Kineococcus</taxon>
    </lineage>
</organism>
<keyword evidence="10" id="KW-1185">Reference proteome</keyword>
<keyword evidence="2" id="KW-0479">Metal-binding</keyword>
<dbReference type="Gene3D" id="3.30.2010.10">
    <property type="entry name" value="Metalloproteases ('zincins'), catalytic domain"/>
    <property type="match status" value="1"/>
</dbReference>
<keyword evidence="7" id="KW-0812">Transmembrane</keyword>
<proteinExistence type="inferred from homology"/>
<dbReference type="PANTHER" id="PTHR34978">
    <property type="entry name" value="POSSIBLE SENSOR-TRANSDUCER PROTEIN BLAR"/>
    <property type="match status" value="1"/>
</dbReference>
<feature type="domain" description="Peptidase M48" evidence="8">
    <location>
        <begin position="139"/>
        <end position="195"/>
    </location>
</feature>
<dbReference type="PANTHER" id="PTHR34978:SF3">
    <property type="entry name" value="SLR0241 PROTEIN"/>
    <property type="match status" value="1"/>
</dbReference>
<keyword evidence="3 6" id="KW-0378">Hydrolase</keyword>
<protein>
    <submittedName>
        <fullName evidence="9">M56 family metallopeptidase</fullName>
    </submittedName>
</protein>
<sequence>MLPTVPDALDVLVPAALVAPLALHGLTPRIGELAPGVRVRRLSLAAAASTAAALVALVVLAVILLARVPWVAANASWVVAALPEPDLGWGWAVPLGVVLAALTVAATRHHLAVRRNLRAATELLAALGPAAPGGPCAVLDEARVDAFAVPPARRPGGRRTPGGIVVSRAMLGALDADQQEALLAHEQAHLTRRHHGWIQLAELSAAVNPLARNASRAVREAAEQEADLDAAARVGRVTTARAIAAATLARTAPRPDPGMLAATGGDVGRRVRLLLEPAVARPRAARRAGAALTLLLVGASLTATATTYAAVARLQEARTNVTVPATGS</sequence>
<reference evidence="9 10" key="1">
    <citation type="submission" date="2024-09" db="EMBL/GenBank/DDBJ databases">
        <authorList>
            <person name="Sun Q."/>
            <person name="Mori K."/>
        </authorList>
    </citation>
    <scope>NUCLEOTIDE SEQUENCE [LARGE SCALE GENOMIC DNA]</scope>
    <source>
        <strain evidence="9 10">TISTR 1856</strain>
    </source>
</reference>
<evidence type="ECO:0000259" key="8">
    <source>
        <dbReference type="Pfam" id="PF01435"/>
    </source>
</evidence>
<evidence type="ECO:0000313" key="9">
    <source>
        <dbReference type="EMBL" id="MFB9377623.1"/>
    </source>
</evidence>
<accession>A0ABV5LU74</accession>
<evidence type="ECO:0000256" key="2">
    <source>
        <dbReference type="ARBA" id="ARBA00022723"/>
    </source>
</evidence>
<feature type="transmembrane region" description="Helical" evidence="7">
    <location>
        <begin position="12"/>
        <end position="30"/>
    </location>
</feature>
<dbReference type="RefSeq" id="WP_380139345.1">
    <property type="nucleotide sequence ID" value="NZ_JBHLUI010000010.1"/>
</dbReference>
<dbReference type="Pfam" id="PF01435">
    <property type="entry name" value="Peptidase_M48"/>
    <property type="match status" value="1"/>
</dbReference>
<evidence type="ECO:0000256" key="7">
    <source>
        <dbReference type="SAM" id="Phobius"/>
    </source>
</evidence>
<dbReference type="CDD" id="cd07326">
    <property type="entry name" value="M56_BlaR1_MecR1_like"/>
    <property type="match status" value="1"/>
</dbReference>
<evidence type="ECO:0000256" key="5">
    <source>
        <dbReference type="ARBA" id="ARBA00023049"/>
    </source>
</evidence>
<feature type="transmembrane region" description="Helical" evidence="7">
    <location>
        <begin position="42"/>
        <end position="68"/>
    </location>
</feature>
<keyword evidence="7" id="KW-1133">Transmembrane helix</keyword>
<comment type="caution">
    <text evidence="9">The sequence shown here is derived from an EMBL/GenBank/DDBJ whole genome shotgun (WGS) entry which is preliminary data.</text>
</comment>
<feature type="transmembrane region" description="Helical" evidence="7">
    <location>
        <begin position="88"/>
        <end position="107"/>
    </location>
</feature>
<evidence type="ECO:0000256" key="4">
    <source>
        <dbReference type="ARBA" id="ARBA00022833"/>
    </source>
</evidence>
<evidence type="ECO:0000256" key="6">
    <source>
        <dbReference type="RuleBase" id="RU003983"/>
    </source>
</evidence>
<dbReference type="InterPro" id="IPR001915">
    <property type="entry name" value="Peptidase_M48"/>
</dbReference>
<evidence type="ECO:0000256" key="3">
    <source>
        <dbReference type="ARBA" id="ARBA00022801"/>
    </source>
</evidence>
<keyword evidence="1 6" id="KW-0645">Protease</keyword>
<keyword evidence="5 6" id="KW-0482">Metalloprotease</keyword>
<comment type="cofactor">
    <cofactor evidence="6">
        <name>Zn(2+)</name>
        <dbReference type="ChEBI" id="CHEBI:29105"/>
    </cofactor>
    <text evidence="6">Binds 1 zinc ion per subunit.</text>
</comment>